<protein>
    <submittedName>
        <fullName evidence="1">BZ3500_MvSof-1268-A1-R1_Chr4-4g07553 protein</fullName>
    </submittedName>
</protein>
<dbReference type="AlphaFoldDB" id="A0A2X0KUI6"/>
<reference evidence="2" key="1">
    <citation type="submission" date="2016-10" db="EMBL/GenBank/DDBJ databases">
        <authorList>
            <person name="Jeantristanb JTB J.-T."/>
            <person name="Ricardo R."/>
        </authorList>
    </citation>
    <scope>NUCLEOTIDE SEQUENCE [LARGE SCALE GENOMIC DNA]</scope>
</reference>
<evidence type="ECO:0000313" key="2">
    <source>
        <dbReference type="Proteomes" id="UP000249723"/>
    </source>
</evidence>
<dbReference type="OrthoDB" id="2539111at2759"/>
<dbReference type="EMBL" id="FMWP01000089">
    <property type="protein sequence ID" value="SCZ96687.1"/>
    <property type="molecule type" value="Genomic_DNA"/>
</dbReference>
<accession>A0A2X0KUI6</accession>
<sequence length="181" mass="20306">MVLTSSPPITYADLLDNAYPANSIPAAVPFTSETGQGVAQFGQRRSPGETNHRMNDVHLREFADNNVDGDGLFVRTDKGSMSLREYACLRGRIKFARHAEVNQTWTPEYHTPKEFNLKDAFRLIQAKTQSNTTVWGRLGPAKQRDIVKYPRIDCSTTVRPVGWRESWDGFPGRASQDCATS</sequence>
<gene>
    <name evidence="1" type="ORF">BZ3500_MVSOF-1268-A1-R1_CHR4-4G07553</name>
</gene>
<keyword evidence="2" id="KW-1185">Reference proteome</keyword>
<organism evidence="1 2">
    <name type="scientific">Microbotryum saponariae</name>
    <dbReference type="NCBI Taxonomy" id="289078"/>
    <lineage>
        <taxon>Eukaryota</taxon>
        <taxon>Fungi</taxon>
        <taxon>Dikarya</taxon>
        <taxon>Basidiomycota</taxon>
        <taxon>Pucciniomycotina</taxon>
        <taxon>Microbotryomycetes</taxon>
        <taxon>Microbotryales</taxon>
        <taxon>Microbotryaceae</taxon>
        <taxon>Microbotryum</taxon>
    </lineage>
</organism>
<evidence type="ECO:0000313" key="1">
    <source>
        <dbReference type="EMBL" id="SCZ96687.1"/>
    </source>
</evidence>
<name>A0A2X0KUI6_9BASI</name>
<proteinExistence type="predicted"/>
<dbReference type="Proteomes" id="UP000249723">
    <property type="component" value="Unassembled WGS sequence"/>
</dbReference>